<evidence type="ECO:0000256" key="4">
    <source>
        <dbReference type="ARBA" id="ARBA00022989"/>
    </source>
</evidence>
<evidence type="ECO:0000313" key="8">
    <source>
        <dbReference type="Proteomes" id="UP000538147"/>
    </source>
</evidence>
<dbReference type="Proteomes" id="UP000538147">
    <property type="component" value="Unassembled WGS sequence"/>
</dbReference>
<feature type="transmembrane region" description="Helical" evidence="6">
    <location>
        <begin position="296"/>
        <end position="323"/>
    </location>
</feature>
<name>A0A841L3N7_9SPHN</name>
<reference evidence="7 8" key="1">
    <citation type="submission" date="2020-08" db="EMBL/GenBank/DDBJ databases">
        <title>Genomic Encyclopedia of Type Strains, Phase IV (KMG-IV): sequencing the most valuable type-strain genomes for metagenomic binning, comparative biology and taxonomic classification.</title>
        <authorList>
            <person name="Goeker M."/>
        </authorList>
    </citation>
    <scope>NUCLEOTIDE SEQUENCE [LARGE SCALE GENOMIC DNA]</scope>
    <source>
        <strain evidence="7 8">DSM 102189</strain>
    </source>
</reference>
<evidence type="ECO:0000256" key="6">
    <source>
        <dbReference type="SAM" id="Phobius"/>
    </source>
</evidence>
<dbReference type="PIRSF" id="PIRSF016565">
    <property type="entry name" value="PucC"/>
    <property type="match status" value="1"/>
</dbReference>
<comment type="subcellular location">
    <subcellularLocation>
        <location evidence="1">Membrane</location>
        <topology evidence="1">Multi-pass membrane protein</topology>
    </subcellularLocation>
</comment>
<keyword evidence="5 6" id="KW-0472">Membrane</keyword>
<keyword evidence="8" id="KW-1185">Reference proteome</keyword>
<dbReference type="EMBL" id="JACIIV010000009">
    <property type="protein sequence ID" value="MBB6227244.1"/>
    <property type="molecule type" value="Genomic_DNA"/>
</dbReference>
<feature type="transmembrane region" description="Helical" evidence="6">
    <location>
        <begin position="216"/>
        <end position="236"/>
    </location>
</feature>
<organism evidence="7 8">
    <name type="scientific">Polymorphobacter multimanifer</name>
    <dbReference type="NCBI Taxonomy" id="1070431"/>
    <lineage>
        <taxon>Bacteria</taxon>
        <taxon>Pseudomonadati</taxon>
        <taxon>Pseudomonadota</taxon>
        <taxon>Alphaproteobacteria</taxon>
        <taxon>Sphingomonadales</taxon>
        <taxon>Sphingosinicellaceae</taxon>
        <taxon>Polymorphobacter</taxon>
    </lineage>
</organism>
<dbReference type="InterPro" id="IPR036259">
    <property type="entry name" value="MFS_trans_sf"/>
</dbReference>
<evidence type="ECO:0000256" key="2">
    <source>
        <dbReference type="ARBA" id="ARBA00008412"/>
    </source>
</evidence>
<evidence type="ECO:0000256" key="1">
    <source>
        <dbReference type="ARBA" id="ARBA00004141"/>
    </source>
</evidence>
<dbReference type="PANTHER" id="PTHR23538">
    <property type="entry name" value="44.5 KD BACTERIOCHLOROPHYLL SYNTHASE SUBUNIT"/>
    <property type="match status" value="1"/>
</dbReference>
<keyword evidence="4 6" id="KW-1133">Transmembrane helix</keyword>
<feature type="transmembrane region" description="Helical" evidence="6">
    <location>
        <begin position="185"/>
        <end position="209"/>
    </location>
</feature>
<dbReference type="Gene3D" id="1.20.1250.20">
    <property type="entry name" value="MFS general substrate transporter like domains"/>
    <property type="match status" value="1"/>
</dbReference>
<protein>
    <submittedName>
        <fullName evidence="7">BCD family chlorophyll transporter-like MFS transporter</fullName>
    </submittedName>
</protein>
<sequence>MSSSSTGITGGIKGGARFWARMGTNFLPFADAASVELPLSRLLRLSLFQVSVGMAMVLLNATLNRVMIVELGISATAVAIVVALPLLFAPVRAMIGHKSDNHASFLGWKRVPYIWAGTMIQFAGLAIMPFAMLVMTGEGEFAGRKVGEVFAALAFLMVGAGVAITQTAGLALANDLAPRDVRPRVVSLLYVMLLVGMFVSSVVLGRLLVDFSETRLVGVVQGTAVVTVVLNVIALWKQEARVPGGVRPDPDAPDFSARWADLMAAGPTKRLLTAVGLGAAGFGMQDILLEPFGGQVLGMSVAATTGLTALSSAGTLVGLAWAARHLGRGGDPARMAGLGAVVGVFAFAMVIFSAPIDSVGLFATGATLIGFGNGLFAVCTLTAAMALSDAGSKSGLALGAWGAVQASAAGFGILLAGVIRDGVGALAVRGALGPGLNDPATGYSMVWHIEIGLLFMCLVALGPLARRSSENLSRARFGLTEFPT</sequence>
<evidence type="ECO:0000313" key="7">
    <source>
        <dbReference type="EMBL" id="MBB6227244.1"/>
    </source>
</evidence>
<dbReference type="GO" id="GO:0016020">
    <property type="term" value="C:membrane"/>
    <property type="evidence" value="ECO:0007669"/>
    <property type="project" value="UniProtKB-SubCell"/>
</dbReference>
<feature type="transmembrane region" description="Helical" evidence="6">
    <location>
        <begin position="335"/>
        <end position="356"/>
    </location>
</feature>
<evidence type="ECO:0000256" key="5">
    <source>
        <dbReference type="ARBA" id="ARBA00023136"/>
    </source>
</evidence>
<feature type="transmembrane region" description="Helical" evidence="6">
    <location>
        <begin position="113"/>
        <end position="137"/>
    </location>
</feature>
<keyword evidence="3 6" id="KW-0812">Transmembrane</keyword>
<feature type="transmembrane region" description="Helical" evidence="6">
    <location>
        <begin position="149"/>
        <end position="173"/>
    </location>
</feature>
<dbReference type="RefSeq" id="WP_308430135.1">
    <property type="nucleotide sequence ID" value="NZ_BMOX01000080.1"/>
</dbReference>
<proteinExistence type="inferred from homology"/>
<comment type="caution">
    <text evidence="7">The sequence shown here is derived from an EMBL/GenBank/DDBJ whole genome shotgun (WGS) entry which is preliminary data.</text>
</comment>
<dbReference type="SUPFAM" id="SSF103473">
    <property type="entry name" value="MFS general substrate transporter"/>
    <property type="match status" value="1"/>
</dbReference>
<dbReference type="Pfam" id="PF03209">
    <property type="entry name" value="PUCC"/>
    <property type="match status" value="1"/>
</dbReference>
<feature type="transmembrane region" description="Helical" evidence="6">
    <location>
        <begin position="362"/>
        <end position="384"/>
    </location>
</feature>
<dbReference type="AlphaFoldDB" id="A0A841L3N7"/>
<gene>
    <name evidence="7" type="ORF">FHS79_001410</name>
</gene>
<evidence type="ECO:0000256" key="3">
    <source>
        <dbReference type="ARBA" id="ARBA00022692"/>
    </source>
</evidence>
<dbReference type="CDD" id="cd06176">
    <property type="entry name" value="MFS_BCD_PucC-like"/>
    <property type="match status" value="1"/>
</dbReference>
<dbReference type="InterPro" id="IPR004896">
    <property type="entry name" value="PucC-rel"/>
</dbReference>
<feature type="transmembrane region" description="Helical" evidence="6">
    <location>
        <begin position="71"/>
        <end position="93"/>
    </location>
</feature>
<feature type="transmembrane region" description="Helical" evidence="6">
    <location>
        <begin position="445"/>
        <end position="465"/>
    </location>
</feature>
<dbReference type="PANTHER" id="PTHR23538:SF1">
    <property type="entry name" value="44.5 KD BACTERIOCHLOROPHYLL SYNTHASE SUBUNIT"/>
    <property type="match status" value="1"/>
</dbReference>
<dbReference type="InterPro" id="IPR026036">
    <property type="entry name" value="PucC"/>
</dbReference>
<accession>A0A841L3N7</accession>
<feature type="transmembrane region" description="Helical" evidence="6">
    <location>
        <begin position="396"/>
        <end position="419"/>
    </location>
</feature>
<comment type="similarity">
    <text evidence="2">Belongs to the PucC family.</text>
</comment>